<dbReference type="InterPro" id="IPR001164">
    <property type="entry name" value="ArfGAP_dom"/>
</dbReference>
<reference evidence="9" key="1">
    <citation type="submission" date="2022-07" db="EMBL/GenBank/DDBJ databases">
        <title>Phylogenomic reconstructions and comparative analyses of Kickxellomycotina fungi.</title>
        <authorList>
            <person name="Reynolds N.K."/>
            <person name="Stajich J.E."/>
            <person name="Barry K."/>
            <person name="Grigoriev I.V."/>
            <person name="Crous P."/>
            <person name="Smith M.E."/>
        </authorList>
    </citation>
    <scope>NUCLEOTIDE SEQUENCE</scope>
    <source>
        <strain evidence="9">RSA 1196</strain>
    </source>
</reference>
<evidence type="ECO:0000256" key="3">
    <source>
        <dbReference type="ARBA" id="ARBA00022771"/>
    </source>
</evidence>
<dbReference type="SMART" id="SM00165">
    <property type="entry name" value="UBA"/>
    <property type="match status" value="1"/>
</dbReference>
<dbReference type="GO" id="GO:0008270">
    <property type="term" value="F:zinc ion binding"/>
    <property type="evidence" value="ECO:0007669"/>
    <property type="project" value="UniProtKB-KW"/>
</dbReference>
<keyword evidence="10" id="KW-1185">Reference proteome</keyword>
<feature type="compositionally biased region" description="Low complexity" evidence="6">
    <location>
        <begin position="212"/>
        <end position="229"/>
    </location>
</feature>
<evidence type="ECO:0000256" key="1">
    <source>
        <dbReference type="ARBA" id="ARBA00022468"/>
    </source>
</evidence>
<dbReference type="Pfam" id="PF00627">
    <property type="entry name" value="UBA"/>
    <property type="match status" value="1"/>
</dbReference>
<evidence type="ECO:0000259" key="8">
    <source>
        <dbReference type="PROSITE" id="PS50115"/>
    </source>
</evidence>
<dbReference type="Proteomes" id="UP001150925">
    <property type="component" value="Unassembled WGS sequence"/>
</dbReference>
<dbReference type="GO" id="GO:0005096">
    <property type="term" value="F:GTPase activator activity"/>
    <property type="evidence" value="ECO:0007669"/>
    <property type="project" value="UniProtKB-KW"/>
</dbReference>
<keyword evidence="3 5" id="KW-0863">Zinc-finger</keyword>
<dbReference type="Gene3D" id="1.10.8.10">
    <property type="entry name" value="DNA helicase RuvA subunit, C-terminal domain"/>
    <property type="match status" value="1"/>
</dbReference>
<dbReference type="SUPFAM" id="SSF57863">
    <property type="entry name" value="ArfGap/RecO-like zinc finger"/>
    <property type="match status" value="1"/>
</dbReference>
<dbReference type="InterPro" id="IPR051718">
    <property type="entry name" value="ARF_GTPase-activating"/>
</dbReference>
<protein>
    <submittedName>
        <fullName evidence="9">Gtpase activating protein</fullName>
    </submittedName>
</protein>
<dbReference type="PROSITE" id="PS50030">
    <property type="entry name" value="UBA"/>
    <property type="match status" value="1"/>
</dbReference>
<name>A0A9W8AP92_9FUNG</name>
<dbReference type="FunFam" id="1.10.220.150:FF:000009">
    <property type="entry name" value="stromal membrane-associated protein 1 isoform X1"/>
    <property type="match status" value="1"/>
</dbReference>
<dbReference type="AlphaFoldDB" id="A0A9W8AP92"/>
<dbReference type="PANTHER" id="PTHR45705:SF1">
    <property type="entry name" value="FI20236P1"/>
    <property type="match status" value="1"/>
</dbReference>
<feature type="domain" description="Arf-GAP" evidence="8">
    <location>
        <begin position="17"/>
        <end position="134"/>
    </location>
</feature>
<dbReference type="OrthoDB" id="10266696at2759"/>
<feature type="domain" description="UBA" evidence="7">
    <location>
        <begin position="162"/>
        <end position="203"/>
    </location>
</feature>
<dbReference type="PROSITE" id="PS50115">
    <property type="entry name" value="ARFGAP"/>
    <property type="match status" value="1"/>
</dbReference>
<dbReference type="SUPFAM" id="SSF46934">
    <property type="entry name" value="UBA-like"/>
    <property type="match status" value="1"/>
</dbReference>
<feature type="region of interest" description="Disordered" evidence="6">
    <location>
        <begin position="456"/>
        <end position="496"/>
    </location>
</feature>
<feature type="region of interest" description="Disordered" evidence="6">
    <location>
        <begin position="91"/>
        <end position="112"/>
    </location>
</feature>
<dbReference type="InterPro" id="IPR038508">
    <property type="entry name" value="ArfGAP_dom_sf"/>
</dbReference>
<evidence type="ECO:0000259" key="7">
    <source>
        <dbReference type="PROSITE" id="PS50030"/>
    </source>
</evidence>
<dbReference type="PANTHER" id="PTHR45705">
    <property type="entry name" value="FI20236P1"/>
    <property type="match status" value="1"/>
</dbReference>
<gene>
    <name evidence="9" type="primary">GTS1</name>
    <name evidence="9" type="ORF">IWQ62_006067</name>
</gene>
<keyword evidence="1" id="KW-0343">GTPase activation</keyword>
<evidence type="ECO:0000256" key="4">
    <source>
        <dbReference type="ARBA" id="ARBA00022833"/>
    </source>
</evidence>
<dbReference type="CDD" id="cd08204">
    <property type="entry name" value="ArfGap"/>
    <property type="match status" value="1"/>
</dbReference>
<evidence type="ECO:0000313" key="9">
    <source>
        <dbReference type="EMBL" id="KAJ1953140.1"/>
    </source>
</evidence>
<feature type="region of interest" description="Disordered" evidence="6">
    <location>
        <begin position="432"/>
        <end position="451"/>
    </location>
</feature>
<keyword evidence="4" id="KW-0862">Zinc</keyword>
<keyword evidence="2" id="KW-0479">Metal-binding</keyword>
<dbReference type="SMART" id="SM00105">
    <property type="entry name" value="ArfGap"/>
    <property type="match status" value="1"/>
</dbReference>
<feature type="compositionally biased region" description="Basic and acidic residues" evidence="6">
    <location>
        <begin position="483"/>
        <end position="496"/>
    </location>
</feature>
<feature type="compositionally biased region" description="Polar residues" evidence="6">
    <location>
        <begin position="293"/>
        <end position="316"/>
    </location>
</feature>
<dbReference type="Pfam" id="PF01412">
    <property type="entry name" value="ArfGap"/>
    <property type="match status" value="1"/>
</dbReference>
<proteinExistence type="predicted"/>
<dbReference type="InterPro" id="IPR015940">
    <property type="entry name" value="UBA"/>
</dbReference>
<sequence length="496" mass="51956">MASMANQEKKRMQERHEKILVAMTKEPGNTVCADCGQSGPRWASWNLGVFLCIRCSGFHRKMGTHISRVKSISLDVWTPEQIESIQTKGNTKVNAHYNPNPHLHPPPSGDREMEQYIRNKYERKLFMEAGGRSSSGLRMSQTSRQRTTSSTRVHGSSSSSRTTGDSNMARLRSMGFNDEIRNAKALRRAHGNLEQAIDMLVSEEPSPPPSATPSSAAKPSTITTTKAPAEPSPMVDLLSLNDGFTSSPSAGDTTSMLSGGSNMLASLASPPSVMSPASSGTSLGLGSFPPPATTGSAITASTPSVNPLDSSVNADPSDSMDFGQFTDASFFSQPVSSTPAPTTSAPVSSAGKLDKTSILSLYSTSNTQRAVPAASGLGAPLASPGLSSGNILGTMSTSGLNSANPWQQPAQPMSSSQTTAPLAPSLLQPTMTMGSSTASTTTNPSGLNDLTTAFSTLNTTSNSTPNPTGQNHATNFGNTAPKSNKDLFGEFSDLLR</sequence>
<evidence type="ECO:0000313" key="10">
    <source>
        <dbReference type="Proteomes" id="UP001150925"/>
    </source>
</evidence>
<evidence type="ECO:0000256" key="5">
    <source>
        <dbReference type="PROSITE-ProRule" id="PRU00288"/>
    </source>
</evidence>
<dbReference type="GO" id="GO:0005737">
    <property type="term" value="C:cytoplasm"/>
    <property type="evidence" value="ECO:0007669"/>
    <property type="project" value="TreeGrafter"/>
</dbReference>
<dbReference type="PRINTS" id="PR00405">
    <property type="entry name" value="REVINTRACTNG"/>
</dbReference>
<feature type="compositionally biased region" description="Polar residues" evidence="6">
    <location>
        <begin position="242"/>
        <end position="264"/>
    </location>
</feature>
<organism evidence="9 10">
    <name type="scientific">Dispira parvispora</name>
    <dbReference type="NCBI Taxonomy" id="1520584"/>
    <lineage>
        <taxon>Eukaryota</taxon>
        <taxon>Fungi</taxon>
        <taxon>Fungi incertae sedis</taxon>
        <taxon>Zoopagomycota</taxon>
        <taxon>Kickxellomycotina</taxon>
        <taxon>Dimargaritomycetes</taxon>
        <taxon>Dimargaritales</taxon>
        <taxon>Dimargaritaceae</taxon>
        <taxon>Dispira</taxon>
    </lineage>
</organism>
<feature type="compositionally biased region" description="Low complexity" evidence="6">
    <location>
        <begin position="456"/>
        <end position="468"/>
    </location>
</feature>
<feature type="region of interest" description="Disordered" evidence="6">
    <location>
        <begin position="127"/>
        <end position="168"/>
    </location>
</feature>
<feature type="compositionally biased region" description="Polar residues" evidence="6">
    <location>
        <begin position="469"/>
        <end position="482"/>
    </location>
</feature>
<comment type="caution">
    <text evidence="9">The sequence shown here is derived from an EMBL/GenBank/DDBJ whole genome shotgun (WGS) entry which is preliminary data.</text>
</comment>
<feature type="compositionally biased region" description="Low complexity" evidence="6">
    <location>
        <begin position="432"/>
        <end position="442"/>
    </location>
</feature>
<dbReference type="InterPro" id="IPR009060">
    <property type="entry name" value="UBA-like_sf"/>
</dbReference>
<feature type="compositionally biased region" description="Low complexity" evidence="6">
    <location>
        <begin position="138"/>
        <end position="166"/>
    </location>
</feature>
<evidence type="ECO:0000256" key="2">
    <source>
        <dbReference type="ARBA" id="ARBA00022723"/>
    </source>
</evidence>
<dbReference type="InterPro" id="IPR037278">
    <property type="entry name" value="ARFGAP/RecO"/>
</dbReference>
<feature type="compositionally biased region" description="Low complexity" evidence="6">
    <location>
        <begin position="265"/>
        <end position="279"/>
    </location>
</feature>
<accession>A0A9W8AP92</accession>
<dbReference type="EMBL" id="JANBPY010002962">
    <property type="protein sequence ID" value="KAJ1953140.1"/>
    <property type="molecule type" value="Genomic_DNA"/>
</dbReference>
<evidence type="ECO:0000256" key="6">
    <source>
        <dbReference type="SAM" id="MobiDB-lite"/>
    </source>
</evidence>
<dbReference type="Gene3D" id="1.10.220.150">
    <property type="entry name" value="Arf GTPase activating protein"/>
    <property type="match status" value="1"/>
</dbReference>
<feature type="region of interest" description="Disordered" evidence="6">
    <location>
        <begin position="202"/>
        <end position="319"/>
    </location>
</feature>